<dbReference type="AlphaFoldDB" id="A0A6L9MTC3"/>
<evidence type="ECO:0000259" key="2">
    <source>
        <dbReference type="Pfam" id="PF13349"/>
    </source>
</evidence>
<dbReference type="Proteomes" id="UP000478837">
    <property type="component" value="Unassembled WGS sequence"/>
</dbReference>
<reference evidence="3 4" key="1">
    <citation type="submission" date="2020-01" db="EMBL/GenBank/DDBJ databases">
        <title>Genomes of bacteria type strains.</title>
        <authorList>
            <person name="Chen J."/>
            <person name="Zhu S."/>
            <person name="Yang J."/>
        </authorList>
    </citation>
    <scope>NUCLEOTIDE SEQUENCE [LARGE SCALE GENOMIC DNA]</scope>
    <source>
        <strain evidence="3 4">LMG 22958</strain>
    </source>
</reference>
<feature type="chain" id="PRO_5026653936" evidence="1">
    <location>
        <begin position="32"/>
        <end position="328"/>
    </location>
</feature>
<protein>
    <submittedName>
        <fullName evidence="3">DUF4097 family beta strand repeat protein</fullName>
    </submittedName>
</protein>
<evidence type="ECO:0000313" key="4">
    <source>
        <dbReference type="Proteomes" id="UP000478837"/>
    </source>
</evidence>
<dbReference type="InterPro" id="IPR025164">
    <property type="entry name" value="Toastrack_DUF4097"/>
</dbReference>
<dbReference type="Pfam" id="PF13349">
    <property type="entry name" value="DUF4097"/>
    <property type="match status" value="1"/>
</dbReference>
<sequence>MKIRQSNSPSSVVAHALAAIMLFVVSLGVSAGEKVDKTIDTSSSPKVDIEHVNGRTEVKVWDKSQVRVFGELGERTEEFIFEKRGDVVVIHVEVKRKSKQWYGNDKDGDDLTVYVPKDSDLHYTAVNADIMVNGIQNAVDIEVVNGDVTLQDVGSRVEVESVNGDIELRNIIGELDVETVNGDIDVQHSGASDISFTSVNGDLQVDTTSPDVAVETVNGRIDLTLAEVDALSIDTVNGKTTARMSLNANGQVKANSVGGSISLTFQSDVSAQFDIEAHAGGSIKNRISNDKVNKPKYGPSSSLRFIKDGGAANVDVSTVNGRIELDQK</sequence>
<dbReference type="RefSeq" id="WP_163110944.1">
    <property type="nucleotide sequence ID" value="NZ_JAAAWP010000003.1"/>
</dbReference>
<proteinExistence type="predicted"/>
<keyword evidence="4" id="KW-1185">Reference proteome</keyword>
<feature type="signal peptide" evidence="1">
    <location>
        <begin position="1"/>
        <end position="31"/>
    </location>
</feature>
<dbReference type="EMBL" id="JAAAWP010000003">
    <property type="protein sequence ID" value="NDW21131.1"/>
    <property type="molecule type" value="Genomic_DNA"/>
</dbReference>
<keyword evidence="1" id="KW-0732">Signal</keyword>
<evidence type="ECO:0000313" key="3">
    <source>
        <dbReference type="EMBL" id="NDW21131.1"/>
    </source>
</evidence>
<name>A0A6L9MTC3_9ALTE</name>
<evidence type="ECO:0000256" key="1">
    <source>
        <dbReference type="SAM" id="SignalP"/>
    </source>
</evidence>
<accession>A0A6L9MTC3</accession>
<gene>
    <name evidence="3" type="ORF">GTW09_06335</name>
</gene>
<feature type="domain" description="DUF4097" evidence="2">
    <location>
        <begin position="83"/>
        <end position="293"/>
    </location>
</feature>
<organism evidence="3 4">
    <name type="scientific">Alteromonas hispanica</name>
    <dbReference type="NCBI Taxonomy" id="315421"/>
    <lineage>
        <taxon>Bacteria</taxon>
        <taxon>Pseudomonadati</taxon>
        <taxon>Pseudomonadota</taxon>
        <taxon>Gammaproteobacteria</taxon>
        <taxon>Alteromonadales</taxon>
        <taxon>Alteromonadaceae</taxon>
        <taxon>Alteromonas/Salinimonas group</taxon>
        <taxon>Alteromonas</taxon>
    </lineage>
</organism>
<comment type="caution">
    <text evidence="3">The sequence shown here is derived from an EMBL/GenBank/DDBJ whole genome shotgun (WGS) entry which is preliminary data.</text>
</comment>